<evidence type="ECO:0000256" key="3">
    <source>
        <dbReference type="ARBA" id="ARBA00023125"/>
    </source>
</evidence>
<keyword evidence="4" id="KW-0804">Transcription</keyword>
<keyword evidence="2" id="KW-0805">Transcription regulation</keyword>
<evidence type="ECO:0000256" key="2">
    <source>
        <dbReference type="ARBA" id="ARBA00023015"/>
    </source>
</evidence>
<sequence length="355" mass="39634">MAVLRQMNSHSTRFPVSITTNIKLRLLRAVIPLEYLRAFEQAVRTGSFTAAADRLGISRPAVSKSIAQLEMQLDTRLFNRTTRRLHLTAEGRTYFEKVSAGLAQLDEASELLKESRMGPTGLIRVSSITVFGKYYILPLLPTFFSKYPKVDLEMSFNDGMPDLIGQGLDVGIVRGSKKDSSLISRRLYELHDLFLVASPSYLMAHGVPMTLADLASHQFIRVRLSTGEVPAMEFEAVDEFGGKADQSHRVLLNPQGRLVVTEHFDAVIDASLAGLGIAISHFGMVASHLAAGELKVVLPDYRIRSLSSETQEIFIRYPHREYLPLKIRVFVDFLTEHFRGTEAAHRDLAQYAVLG</sequence>
<evidence type="ECO:0000259" key="5">
    <source>
        <dbReference type="PROSITE" id="PS50931"/>
    </source>
</evidence>
<dbReference type="PANTHER" id="PTHR30537">
    <property type="entry name" value="HTH-TYPE TRANSCRIPTIONAL REGULATOR"/>
    <property type="match status" value="1"/>
</dbReference>
<dbReference type="Proteomes" id="UP000652074">
    <property type="component" value="Unassembled WGS sequence"/>
</dbReference>
<comment type="similarity">
    <text evidence="1">Belongs to the LysR transcriptional regulatory family.</text>
</comment>
<dbReference type="Pfam" id="PF03466">
    <property type="entry name" value="LysR_substrate"/>
    <property type="match status" value="1"/>
</dbReference>
<accession>A0ABX1MKU2</accession>
<dbReference type="PANTHER" id="PTHR30537:SF5">
    <property type="entry name" value="HTH-TYPE TRANSCRIPTIONAL ACTIVATOR TTDR-RELATED"/>
    <property type="match status" value="1"/>
</dbReference>
<dbReference type="Pfam" id="PF00126">
    <property type="entry name" value="HTH_1"/>
    <property type="match status" value="1"/>
</dbReference>
<dbReference type="Gene3D" id="1.10.10.10">
    <property type="entry name" value="Winged helix-like DNA-binding domain superfamily/Winged helix DNA-binding domain"/>
    <property type="match status" value="1"/>
</dbReference>
<dbReference type="InterPro" id="IPR036390">
    <property type="entry name" value="WH_DNA-bd_sf"/>
</dbReference>
<dbReference type="InterPro" id="IPR005119">
    <property type="entry name" value="LysR_subst-bd"/>
</dbReference>
<dbReference type="SUPFAM" id="SSF46785">
    <property type="entry name" value="Winged helix' DNA-binding domain"/>
    <property type="match status" value="1"/>
</dbReference>
<evidence type="ECO:0000313" key="6">
    <source>
        <dbReference type="EMBL" id="NMF88595.1"/>
    </source>
</evidence>
<reference evidence="6 7" key="1">
    <citation type="submission" date="2019-12" db="EMBL/GenBank/DDBJ databases">
        <title>Comparative genomics gives insights into the taxonomy of the Azoarcus-Aromatoleum group and reveals separate origins of nif in the plant-associated Azoarcus and non-plant-associated Aromatoleum sub-groups.</title>
        <authorList>
            <person name="Lafos M."/>
            <person name="Maluk M."/>
            <person name="Batista M."/>
            <person name="Junghare M."/>
            <person name="Carmona M."/>
            <person name="Faoro H."/>
            <person name="Cruz L.M."/>
            <person name="Battistoni F."/>
            <person name="De Souza E."/>
            <person name="Pedrosa F."/>
            <person name="Chen W.-M."/>
            <person name="Poole P.S."/>
            <person name="Dixon R.A."/>
            <person name="James E.K."/>
        </authorList>
    </citation>
    <scope>NUCLEOTIDE SEQUENCE [LARGE SCALE GENOMIC DNA]</scope>
    <source>
        <strain evidence="6 7">ToN1</strain>
    </source>
</reference>
<dbReference type="InterPro" id="IPR036388">
    <property type="entry name" value="WH-like_DNA-bd_sf"/>
</dbReference>
<dbReference type="InterPro" id="IPR058163">
    <property type="entry name" value="LysR-type_TF_proteobact-type"/>
</dbReference>
<name>A0ABX1MKU2_9RHOO</name>
<evidence type="ECO:0000313" key="7">
    <source>
        <dbReference type="Proteomes" id="UP000652074"/>
    </source>
</evidence>
<keyword evidence="3" id="KW-0238">DNA-binding</keyword>
<keyword evidence="7" id="KW-1185">Reference proteome</keyword>
<proteinExistence type="inferred from homology"/>
<dbReference type="PROSITE" id="PS50931">
    <property type="entry name" value="HTH_LYSR"/>
    <property type="match status" value="1"/>
</dbReference>
<feature type="domain" description="HTH lysR-type" evidence="5">
    <location>
        <begin position="31"/>
        <end position="88"/>
    </location>
</feature>
<dbReference type="InterPro" id="IPR000847">
    <property type="entry name" value="LysR_HTH_N"/>
</dbReference>
<dbReference type="RefSeq" id="WP_169206014.1">
    <property type="nucleotide sequence ID" value="NZ_CP059560.1"/>
</dbReference>
<comment type="caution">
    <text evidence="6">The sequence shown here is derived from an EMBL/GenBank/DDBJ whole genome shotgun (WGS) entry which is preliminary data.</text>
</comment>
<gene>
    <name evidence="6" type="ORF">GPA26_08855</name>
</gene>
<evidence type="ECO:0000256" key="4">
    <source>
        <dbReference type="ARBA" id="ARBA00023163"/>
    </source>
</evidence>
<dbReference type="Gene3D" id="3.40.190.290">
    <property type="match status" value="1"/>
</dbReference>
<dbReference type="SUPFAM" id="SSF53850">
    <property type="entry name" value="Periplasmic binding protein-like II"/>
    <property type="match status" value="1"/>
</dbReference>
<dbReference type="CDD" id="cd08422">
    <property type="entry name" value="PBP2_CrgA_like"/>
    <property type="match status" value="1"/>
</dbReference>
<dbReference type="EMBL" id="WTVR01000014">
    <property type="protein sequence ID" value="NMF88595.1"/>
    <property type="molecule type" value="Genomic_DNA"/>
</dbReference>
<evidence type="ECO:0000256" key="1">
    <source>
        <dbReference type="ARBA" id="ARBA00009437"/>
    </source>
</evidence>
<protein>
    <submittedName>
        <fullName evidence="6">LysR family transcriptional regulator</fullName>
    </submittedName>
</protein>
<dbReference type="PRINTS" id="PR00039">
    <property type="entry name" value="HTHLYSR"/>
</dbReference>
<organism evidence="6 7">
    <name type="scientific">Aromatoleum petrolei</name>
    <dbReference type="NCBI Taxonomy" id="76116"/>
    <lineage>
        <taxon>Bacteria</taxon>
        <taxon>Pseudomonadati</taxon>
        <taxon>Pseudomonadota</taxon>
        <taxon>Betaproteobacteria</taxon>
        <taxon>Rhodocyclales</taxon>
        <taxon>Rhodocyclaceae</taxon>
        <taxon>Aromatoleum</taxon>
    </lineage>
</organism>